<evidence type="ECO:0000313" key="3">
    <source>
        <dbReference type="Proteomes" id="UP001157134"/>
    </source>
</evidence>
<feature type="transmembrane region" description="Helical" evidence="1">
    <location>
        <begin position="52"/>
        <end position="72"/>
    </location>
</feature>
<evidence type="ECO:0000256" key="1">
    <source>
        <dbReference type="SAM" id="Phobius"/>
    </source>
</evidence>
<keyword evidence="1" id="KW-0812">Transmembrane</keyword>
<accession>A0ABQ6HFH5</accession>
<evidence type="ECO:0000313" key="2">
    <source>
        <dbReference type="EMBL" id="GLX86847.1"/>
    </source>
</evidence>
<sequence>MILLSIVISLLGVYLMQDHGELTTNKIKQFSATVAFIVCGIVLSIEYGTLRGVFILLGLVSLVGTMFTLLRYKFAK</sequence>
<reference evidence="2 3" key="1">
    <citation type="submission" date="2023-03" db="EMBL/GenBank/DDBJ databases">
        <title>Thalassotalea loyana LMG 22536T draft genome sequence.</title>
        <authorList>
            <person name="Sawabe T."/>
        </authorList>
    </citation>
    <scope>NUCLEOTIDE SEQUENCE [LARGE SCALE GENOMIC DNA]</scope>
    <source>
        <strain evidence="2 3">LMG 22536</strain>
    </source>
</reference>
<comment type="caution">
    <text evidence="2">The sequence shown here is derived from an EMBL/GenBank/DDBJ whole genome shotgun (WGS) entry which is preliminary data.</text>
</comment>
<dbReference type="Proteomes" id="UP001157134">
    <property type="component" value="Unassembled WGS sequence"/>
</dbReference>
<name>A0ABQ6HFH5_9GAMM</name>
<dbReference type="RefSeq" id="WP_284300274.1">
    <property type="nucleotide sequence ID" value="NZ_BSSV01000007.1"/>
</dbReference>
<keyword evidence="1" id="KW-1133">Transmembrane helix</keyword>
<dbReference type="EMBL" id="BSSV01000007">
    <property type="protein sequence ID" value="GLX86847.1"/>
    <property type="molecule type" value="Genomic_DNA"/>
</dbReference>
<keyword evidence="1" id="KW-0472">Membrane</keyword>
<protein>
    <submittedName>
        <fullName evidence="2">Uncharacterized protein</fullName>
    </submittedName>
</protein>
<organism evidence="2 3">
    <name type="scientific">Thalassotalea loyana</name>
    <dbReference type="NCBI Taxonomy" id="280483"/>
    <lineage>
        <taxon>Bacteria</taxon>
        <taxon>Pseudomonadati</taxon>
        <taxon>Pseudomonadota</taxon>
        <taxon>Gammaproteobacteria</taxon>
        <taxon>Alteromonadales</taxon>
        <taxon>Colwelliaceae</taxon>
        <taxon>Thalassotalea</taxon>
    </lineage>
</organism>
<feature type="transmembrane region" description="Helical" evidence="1">
    <location>
        <begin position="27"/>
        <end position="45"/>
    </location>
</feature>
<keyword evidence="3" id="KW-1185">Reference proteome</keyword>
<proteinExistence type="predicted"/>
<gene>
    <name evidence="2" type="ORF">tloyanaT_31000</name>
</gene>